<gene>
    <name evidence="2" type="ORF">ACHAWO_009959</name>
</gene>
<keyword evidence="1" id="KW-0732">Signal</keyword>
<feature type="signal peptide" evidence="1">
    <location>
        <begin position="1"/>
        <end position="21"/>
    </location>
</feature>
<dbReference type="InterPro" id="IPR039556">
    <property type="entry name" value="ICL/PEPM"/>
</dbReference>
<feature type="chain" id="PRO_5044849099" description="Carboxyvinyl-carboxyphosphonate phosphorylmutase" evidence="1">
    <location>
        <begin position="22"/>
        <end position="351"/>
    </location>
</feature>
<dbReference type="EMBL" id="JALLPJ020000175">
    <property type="protein sequence ID" value="KAL3799838.1"/>
    <property type="molecule type" value="Genomic_DNA"/>
</dbReference>
<evidence type="ECO:0000313" key="2">
    <source>
        <dbReference type="EMBL" id="KAL3799838.1"/>
    </source>
</evidence>
<evidence type="ECO:0000313" key="3">
    <source>
        <dbReference type="Proteomes" id="UP001530400"/>
    </source>
</evidence>
<dbReference type="Pfam" id="PF13714">
    <property type="entry name" value="PEP_mutase"/>
    <property type="match status" value="1"/>
</dbReference>
<keyword evidence="3" id="KW-1185">Reference proteome</keyword>
<comment type="caution">
    <text evidence="2">The sequence shown here is derived from an EMBL/GenBank/DDBJ whole genome shotgun (WGS) entry which is preliminary data.</text>
</comment>
<dbReference type="AlphaFoldDB" id="A0ABD3QHD6"/>
<evidence type="ECO:0008006" key="4">
    <source>
        <dbReference type="Google" id="ProtNLM"/>
    </source>
</evidence>
<dbReference type="GO" id="GO:0003824">
    <property type="term" value="F:catalytic activity"/>
    <property type="evidence" value="ECO:0007669"/>
    <property type="project" value="UniProtKB-ARBA"/>
</dbReference>
<dbReference type="Proteomes" id="UP001530400">
    <property type="component" value="Unassembled WGS sequence"/>
</dbReference>
<dbReference type="InterPro" id="IPR015813">
    <property type="entry name" value="Pyrv/PenolPyrv_kinase-like_dom"/>
</dbReference>
<dbReference type="PANTHER" id="PTHR42905">
    <property type="entry name" value="PHOSPHOENOLPYRUVATE CARBOXYLASE"/>
    <property type="match status" value="1"/>
</dbReference>
<sequence length="351" mass="37879">MNITSILKLIVLTCSLHPSTPFGCPPPERLRRLLKSVQDGEAPILLLPCCYDGLTARLVALSGFDATFMTGFGVSGVNGYPDTQLVSFDEMVKAANTVAEGLSSAALEKARYGEDRATTEPVAIPCIADGDTGYGNAVNCKRTVFGYARAGMAGIMIEDQVAPKRCGHVAGKSVVPFDDAVKRVQAACDARDEFEALFGKGTGPLILARTDSLVTDGFDQLCFTSLEDAIQRCIAFRNAGCDMTFLEAPQSVEQMEEYCKRVSGPKLANMLEYGNTPILPPAELQKMGYTMAAYPLTLLSASIKAMKESLELIKEGQPTLDKILSFAETKDVVGFTKYAKEEARYATDQND</sequence>
<organism evidence="2 3">
    <name type="scientific">Cyclotella atomus</name>
    <dbReference type="NCBI Taxonomy" id="382360"/>
    <lineage>
        <taxon>Eukaryota</taxon>
        <taxon>Sar</taxon>
        <taxon>Stramenopiles</taxon>
        <taxon>Ochrophyta</taxon>
        <taxon>Bacillariophyta</taxon>
        <taxon>Coscinodiscophyceae</taxon>
        <taxon>Thalassiosirophycidae</taxon>
        <taxon>Stephanodiscales</taxon>
        <taxon>Stephanodiscaceae</taxon>
        <taxon>Cyclotella</taxon>
    </lineage>
</organism>
<dbReference type="SUPFAM" id="SSF51621">
    <property type="entry name" value="Phosphoenolpyruvate/pyruvate domain"/>
    <property type="match status" value="1"/>
</dbReference>
<dbReference type="PANTHER" id="PTHR42905:SF2">
    <property type="entry name" value="PHOSPHOENOLPYRUVATE CARBOXYLASE FAMILY PROTEIN"/>
    <property type="match status" value="1"/>
</dbReference>
<evidence type="ECO:0000256" key="1">
    <source>
        <dbReference type="SAM" id="SignalP"/>
    </source>
</evidence>
<dbReference type="Gene3D" id="3.20.20.60">
    <property type="entry name" value="Phosphoenolpyruvate-binding domains"/>
    <property type="match status" value="1"/>
</dbReference>
<proteinExistence type="predicted"/>
<reference evidence="2 3" key="1">
    <citation type="submission" date="2024-10" db="EMBL/GenBank/DDBJ databases">
        <title>Updated reference genomes for cyclostephanoid diatoms.</title>
        <authorList>
            <person name="Roberts W.R."/>
            <person name="Alverson A.J."/>
        </authorList>
    </citation>
    <scope>NUCLEOTIDE SEQUENCE [LARGE SCALE GENOMIC DNA]</scope>
    <source>
        <strain evidence="2 3">AJA010-31</strain>
    </source>
</reference>
<protein>
    <recommendedName>
        <fullName evidence="4">Carboxyvinyl-carboxyphosphonate phosphorylmutase</fullName>
    </recommendedName>
</protein>
<dbReference type="CDD" id="cd00377">
    <property type="entry name" value="ICL_PEPM"/>
    <property type="match status" value="1"/>
</dbReference>
<dbReference type="InterPro" id="IPR040442">
    <property type="entry name" value="Pyrv_kinase-like_dom_sf"/>
</dbReference>
<name>A0ABD3QHD6_9STRA</name>
<accession>A0ABD3QHD6</accession>